<dbReference type="PANTHER" id="PTHR31672:SF13">
    <property type="entry name" value="F-BOX PROTEIN CPR30-LIKE"/>
    <property type="match status" value="1"/>
</dbReference>
<evidence type="ECO:0000313" key="2">
    <source>
        <dbReference type="EMBL" id="KAI7727252.1"/>
    </source>
</evidence>
<dbReference type="Proteomes" id="UP001206925">
    <property type="component" value="Unassembled WGS sequence"/>
</dbReference>
<dbReference type="NCBIfam" id="TIGR01640">
    <property type="entry name" value="F_box_assoc_1"/>
    <property type="match status" value="1"/>
</dbReference>
<dbReference type="SUPFAM" id="SSF81383">
    <property type="entry name" value="F-box domain"/>
    <property type="match status" value="1"/>
</dbReference>
<dbReference type="InterPro" id="IPR036047">
    <property type="entry name" value="F-box-like_dom_sf"/>
</dbReference>
<name>A0AAD5BPQ8_AMBAR</name>
<dbReference type="InterPro" id="IPR013187">
    <property type="entry name" value="F-box-assoc_dom_typ3"/>
</dbReference>
<accession>A0AAD5BPQ8</accession>
<dbReference type="AlphaFoldDB" id="A0AAD5BPQ8"/>
<dbReference type="PROSITE" id="PS50181">
    <property type="entry name" value="FBOX"/>
    <property type="match status" value="1"/>
</dbReference>
<dbReference type="SMART" id="SM00256">
    <property type="entry name" value="FBOX"/>
    <property type="match status" value="1"/>
</dbReference>
<evidence type="ECO:0000313" key="3">
    <source>
        <dbReference type="Proteomes" id="UP001206925"/>
    </source>
</evidence>
<protein>
    <recommendedName>
        <fullName evidence="1">F-box domain-containing protein</fullName>
    </recommendedName>
</protein>
<evidence type="ECO:0000259" key="1">
    <source>
        <dbReference type="PROSITE" id="PS50181"/>
    </source>
</evidence>
<sequence length="366" mass="41070">MSPSAGKHLPPEITEAILPLLPAKSLGRFKSVSKTWNSFISDPLFIRTHLLQSHQTRKLIALSTTGSLYSIHITETLDTDDNDIPATAKELSIGSPPIRWKEILGSCNGLVLAKDESDTIFLMNPTTKELWKVPLCPFVPPPDEEEVVYVMYGFGYDSSTDDYKILSISFWDPHNMQHDIKEAFECVYSLRNNLWRKLPEHDHSVLDGISGAPINQSLHWISRSFCIVGFNLATEEFNEMELPDSDSFHNGKTMGSDLVDFGGKLGVSMSSEVCTELCVMEEYGVGESWTTVHIPGLEKILWPVCLLEGRSREIVFQEKESKVVYNIDERRFRDVRISGCTSGDVNVFGGTFVESLESPKRIMIAS</sequence>
<proteinExistence type="predicted"/>
<dbReference type="InterPro" id="IPR001810">
    <property type="entry name" value="F-box_dom"/>
</dbReference>
<dbReference type="EMBL" id="JAMZMK010011407">
    <property type="protein sequence ID" value="KAI7727252.1"/>
    <property type="molecule type" value="Genomic_DNA"/>
</dbReference>
<gene>
    <name evidence="2" type="ORF">M8C21_033380</name>
</gene>
<dbReference type="InterPro" id="IPR017451">
    <property type="entry name" value="F-box-assoc_interact_dom"/>
</dbReference>
<dbReference type="PANTHER" id="PTHR31672">
    <property type="entry name" value="BNACNNG10540D PROTEIN"/>
    <property type="match status" value="1"/>
</dbReference>
<reference evidence="2" key="1">
    <citation type="submission" date="2022-06" db="EMBL/GenBank/DDBJ databases">
        <title>Uncovering the hologenomic basis of an extraordinary plant invasion.</title>
        <authorList>
            <person name="Bieker V.C."/>
            <person name="Martin M.D."/>
            <person name="Gilbert T."/>
            <person name="Hodgins K."/>
            <person name="Battlay P."/>
            <person name="Petersen B."/>
            <person name="Wilson J."/>
        </authorList>
    </citation>
    <scope>NUCLEOTIDE SEQUENCE</scope>
    <source>
        <strain evidence="2">AA19_3_7</strain>
        <tissue evidence="2">Leaf</tissue>
    </source>
</reference>
<comment type="caution">
    <text evidence="2">The sequence shown here is derived from an EMBL/GenBank/DDBJ whole genome shotgun (WGS) entry which is preliminary data.</text>
</comment>
<dbReference type="InterPro" id="IPR050796">
    <property type="entry name" value="SCF_F-box_component"/>
</dbReference>
<organism evidence="2 3">
    <name type="scientific">Ambrosia artemisiifolia</name>
    <name type="common">Common ragweed</name>
    <dbReference type="NCBI Taxonomy" id="4212"/>
    <lineage>
        <taxon>Eukaryota</taxon>
        <taxon>Viridiplantae</taxon>
        <taxon>Streptophyta</taxon>
        <taxon>Embryophyta</taxon>
        <taxon>Tracheophyta</taxon>
        <taxon>Spermatophyta</taxon>
        <taxon>Magnoliopsida</taxon>
        <taxon>eudicotyledons</taxon>
        <taxon>Gunneridae</taxon>
        <taxon>Pentapetalae</taxon>
        <taxon>asterids</taxon>
        <taxon>campanulids</taxon>
        <taxon>Asterales</taxon>
        <taxon>Asteraceae</taxon>
        <taxon>Asteroideae</taxon>
        <taxon>Heliantheae alliance</taxon>
        <taxon>Heliantheae</taxon>
        <taxon>Ambrosia</taxon>
    </lineage>
</organism>
<dbReference type="Pfam" id="PF08268">
    <property type="entry name" value="FBA_3"/>
    <property type="match status" value="1"/>
</dbReference>
<dbReference type="Gene3D" id="1.20.1280.50">
    <property type="match status" value="1"/>
</dbReference>
<dbReference type="Pfam" id="PF12937">
    <property type="entry name" value="F-box-like"/>
    <property type="match status" value="1"/>
</dbReference>
<feature type="domain" description="F-box" evidence="1">
    <location>
        <begin position="3"/>
        <end position="49"/>
    </location>
</feature>
<keyword evidence="3" id="KW-1185">Reference proteome</keyword>